<dbReference type="AlphaFoldDB" id="A0A9D2HI47"/>
<comment type="caution">
    <text evidence="4">The sequence shown here is derived from an EMBL/GenBank/DDBJ whole genome shotgun (WGS) entry which is preliminary data.</text>
</comment>
<dbReference type="Proteomes" id="UP000823900">
    <property type="component" value="Unassembled WGS sequence"/>
</dbReference>
<feature type="coiled-coil region" evidence="1">
    <location>
        <begin position="432"/>
        <end position="459"/>
    </location>
</feature>
<protein>
    <submittedName>
        <fullName evidence="4">Uncharacterized protein</fullName>
    </submittedName>
</protein>
<organism evidence="4 5">
    <name type="scientific">Candidatus Lachnoclostridium stercoravium</name>
    <dbReference type="NCBI Taxonomy" id="2838633"/>
    <lineage>
        <taxon>Bacteria</taxon>
        <taxon>Bacillati</taxon>
        <taxon>Bacillota</taxon>
        <taxon>Clostridia</taxon>
        <taxon>Lachnospirales</taxon>
        <taxon>Lachnospiraceae</taxon>
    </lineage>
</organism>
<reference evidence="4" key="1">
    <citation type="journal article" date="2021" name="PeerJ">
        <title>Extensive microbial diversity within the chicken gut microbiome revealed by metagenomics and culture.</title>
        <authorList>
            <person name="Gilroy R."/>
            <person name="Ravi A."/>
            <person name="Getino M."/>
            <person name="Pursley I."/>
            <person name="Horton D.L."/>
            <person name="Alikhan N.F."/>
            <person name="Baker D."/>
            <person name="Gharbi K."/>
            <person name="Hall N."/>
            <person name="Watson M."/>
            <person name="Adriaenssens E.M."/>
            <person name="Foster-Nyarko E."/>
            <person name="Jarju S."/>
            <person name="Secka A."/>
            <person name="Antonio M."/>
            <person name="Oren A."/>
            <person name="Chaudhuri R.R."/>
            <person name="La Ragione R."/>
            <person name="Hildebrand F."/>
            <person name="Pallen M.J."/>
        </authorList>
    </citation>
    <scope>NUCLEOTIDE SEQUENCE</scope>
    <source>
        <strain evidence="4">CHK178-16964</strain>
    </source>
</reference>
<dbReference type="Pfam" id="PF18960">
    <property type="entry name" value="DUF5702"/>
    <property type="match status" value="1"/>
</dbReference>
<evidence type="ECO:0000313" key="5">
    <source>
        <dbReference type="Proteomes" id="UP000823900"/>
    </source>
</evidence>
<keyword evidence="3" id="KW-1133">Transmembrane helix</keyword>
<evidence type="ECO:0000256" key="1">
    <source>
        <dbReference type="SAM" id="Coils"/>
    </source>
</evidence>
<evidence type="ECO:0000256" key="2">
    <source>
        <dbReference type="SAM" id="MobiDB-lite"/>
    </source>
</evidence>
<dbReference type="InterPro" id="IPR043756">
    <property type="entry name" value="DUF5702"/>
</dbReference>
<reference evidence="4" key="2">
    <citation type="submission" date="2021-04" db="EMBL/GenBank/DDBJ databases">
        <authorList>
            <person name="Gilroy R."/>
        </authorList>
    </citation>
    <scope>NUCLEOTIDE SEQUENCE</scope>
    <source>
        <strain evidence="4">CHK178-16964</strain>
    </source>
</reference>
<proteinExistence type="predicted"/>
<evidence type="ECO:0000256" key="3">
    <source>
        <dbReference type="SAM" id="Phobius"/>
    </source>
</evidence>
<feature type="coiled-coil region" evidence="1">
    <location>
        <begin position="335"/>
        <end position="388"/>
    </location>
</feature>
<keyword evidence="3" id="KW-0472">Membrane</keyword>
<feature type="region of interest" description="Disordered" evidence="2">
    <location>
        <begin position="663"/>
        <end position="683"/>
    </location>
</feature>
<keyword evidence="3" id="KW-0812">Transmembrane</keyword>
<name>A0A9D2HI47_9FIRM</name>
<evidence type="ECO:0000313" key="4">
    <source>
        <dbReference type="EMBL" id="HJA70924.1"/>
    </source>
</evidence>
<sequence>MKKFTKGVKGSISLFLSMIILLLVILEGFLIDGSKVLAGKMKLANAGDLALNAGLTYYDEALRDIYGLFAISESEDELKANLEVHIRRTLGENVGAVDEGYVDSMLNFVDEAIQGEFSGIPQGNLLDMTMEEGSLDLLKLDASTLSHEYVLKQQILEYMKYRGPATLGYGILEKLNMFKDVGAQQDVMEKKLDYEEKLSEIDELCKAIYNALNPQGETGYNDLLDNSLKPENVEAGSLTVNQHIHRAIQGAWCYSLLKRDYGLNPNWQSRTDYSGTDVQECIDACTELGDLTVIDESARANLAGSNMEIQIRGGVTAVEAALGYVTEFEKYCTLYTAMENYEEEYERKCDEIEARLEQLDEEEDADEIDALSEELMELQEEYVATYAAYSEAASLIDSLARVLDVARNTMENAVNLEISAAKATMTIYKSAAESLQKRAQDGKARIQDLKNKLVEVKAAGDAWNTKIDGLSDGDVKTSMKADYISESKTIDEEKIDRLRERLEKGEQYAAQLLDSINNTKAINFLVISGSDAAESMRSNFDSSSHGSETSGAGGSGYYNFDRELYIEGALNTTALSDGSITVYWVETPGGGKMSGDYHQMDLSAIKADMDNISAKNDEFYKYIERMCDEKNTDEGLQSDAEGAKDSLLNAGNTEFKAEGIDVRLDGEDGGEKPDDFADTGSGAEDDAVVDNATSNTNSSVSFLDGIEALLTGSRNKLYLSQYAMEMFSYYTIEDTEEGACTLSNYPFSAANNVMYRAEGEYILWGNPEGQTNVNYTIMSIFGVRFLLNTLYAFTGDPEIRHVSLAMATAIAGWTGFGIPIVQSVIIIGFALAETANDMRLLLKGESVAIYKSTDTWVIKPSGVTKEAVDSAINTAATTVVNEGKNLLFNKLNELTEATKDDFKKTVSNYANDAVDTIVDTAVSNVLNPMEEAMVSLVNAVTPDRTEIENKISETLSAVQSSLVTSEDTIAAEITSLAFETFSNSYKSQLVDKIYSLQQRAESESGITASDLQNEIHTYFTSTQAALENSLRATAQSEVNKLTETVNEKLDDGNEKLQEKASDAIDEMMAKINGGQSDHNEASQIMPDGSKGKTSGAGLLTLNYKEYLTIFIAIESVFNEEKIIKRMGRLIEANLASSETKPSPDFKLSEAATMLELSASAEIKTTFFAMPVPMSGGGSKVLGQDSYSLSYKGVLGY</sequence>
<dbReference type="EMBL" id="DWZA01000047">
    <property type="protein sequence ID" value="HJA70924.1"/>
    <property type="molecule type" value="Genomic_DNA"/>
</dbReference>
<feature type="coiled-coil region" evidence="1">
    <location>
        <begin position="1031"/>
        <end position="1066"/>
    </location>
</feature>
<feature type="transmembrane region" description="Helical" evidence="3">
    <location>
        <begin position="12"/>
        <end position="31"/>
    </location>
</feature>
<feature type="compositionally biased region" description="Basic and acidic residues" evidence="2">
    <location>
        <begin position="663"/>
        <end position="675"/>
    </location>
</feature>
<gene>
    <name evidence="4" type="ORF">IAA07_04995</name>
</gene>
<keyword evidence="1" id="KW-0175">Coiled coil</keyword>
<accession>A0A9D2HI47</accession>